<feature type="compositionally biased region" description="Polar residues" evidence="3">
    <location>
        <begin position="230"/>
        <end position="243"/>
    </location>
</feature>
<evidence type="ECO:0000313" key="4">
    <source>
        <dbReference type="EMBL" id="WAR15203.1"/>
    </source>
</evidence>
<proteinExistence type="predicted"/>
<feature type="region of interest" description="Disordered" evidence="3">
    <location>
        <begin position="151"/>
        <end position="347"/>
    </location>
</feature>
<organism evidence="4 5">
    <name type="scientific">Mya arenaria</name>
    <name type="common">Soft-shell clam</name>
    <dbReference type="NCBI Taxonomy" id="6604"/>
    <lineage>
        <taxon>Eukaryota</taxon>
        <taxon>Metazoa</taxon>
        <taxon>Spiralia</taxon>
        <taxon>Lophotrochozoa</taxon>
        <taxon>Mollusca</taxon>
        <taxon>Bivalvia</taxon>
        <taxon>Autobranchia</taxon>
        <taxon>Heteroconchia</taxon>
        <taxon>Euheterodonta</taxon>
        <taxon>Imparidentia</taxon>
        <taxon>Neoheterodontei</taxon>
        <taxon>Myida</taxon>
        <taxon>Myoidea</taxon>
        <taxon>Myidae</taxon>
        <taxon>Mya</taxon>
    </lineage>
</organism>
<dbReference type="PANTHER" id="PTHR24366">
    <property type="entry name" value="IG(IMMUNOGLOBULIN) AND LRR(LEUCINE RICH REPEAT) DOMAINS"/>
    <property type="match status" value="1"/>
</dbReference>
<accession>A0ABY7F3B2</accession>
<reference evidence="4" key="1">
    <citation type="submission" date="2022-11" db="EMBL/GenBank/DDBJ databases">
        <title>Centuries of genome instability and evolution in soft-shell clam transmissible cancer (bioRxiv).</title>
        <authorList>
            <person name="Hart S.F.M."/>
            <person name="Yonemitsu M.A."/>
            <person name="Giersch R.M."/>
            <person name="Beal B.F."/>
            <person name="Arriagada G."/>
            <person name="Davis B.W."/>
            <person name="Ostrander E.A."/>
            <person name="Goff S.P."/>
            <person name="Metzger M.J."/>
        </authorList>
    </citation>
    <scope>NUCLEOTIDE SEQUENCE</scope>
    <source>
        <strain evidence="4">MELC-2E11</strain>
        <tissue evidence="4">Siphon/mantle</tissue>
    </source>
</reference>
<dbReference type="PANTHER" id="PTHR24366:SF96">
    <property type="entry name" value="LEUCINE RICH REPEAT CONTAINING 53"/>
    <property type="match status" value="1"/>
</dbReference>
<keyword evidence="5" id="KW-1185">Reference proteome</keyword>
<evidence type="ECO:0000313" key="5">
    <source>
        <dbReference type="Proteomes" id="UP001164746"/>
    </source>
</evidence>
<keyword evidence="1" id="KW-0433">Leucine-rich repeat</keyword>
<feature type="compositionally biased region" description="Basic residues" evidence="3">
    <location>
        <begin position="283"/>
        <end position="297"/>
    </location>
</feature>
<evidence type="ECO:0000256" key="2">
    <source>
        <dbReference type="ARBA" id="ARBA00022737"/>
    </source>
</evidence>
<dbReference type="Proteomes" id="UP001164746">
    <property type="component" value="Chromosome 9"/>
</dbReference>
<keyword evidence="2" id="KW-0677">Repeat</keyword>
<dbReference type="InterPro" id="IPR032675">
    <property type="entry name" value="LRR_dom_sf"/>
</dbReference>
<gene>
    <name evidence="4" type="ORF">MAR_005308</name>
</gene>
<dbReference type="EMBL" id="CP111020">
    <property type="protein sequence ID" value="WAR15203.1"/>
    <property type="molecule type" value="Genomic_DNA"/>
</dbReference>
<feature type="compositionally biased region" description="Basic residues" evidence="3">
    <location>
        <begin position="327"/>
        <end position="337"/>
    </location>
</feature>
<feature type="compositionally biased region" description="Basic and acidic residues" evidence="3">
    <location>
        <begin position="338"/>
        <end position="347"/>
    </location>
</feature>
<feature type="compositionally biased region" description="Basic and acidic residues" evidence="3">
    <location>
        <begin position="251"/>
        <end position="266"/>
    </location>
</feature>
<feature type="compositionally biased region" description="Basic and acidic residues" evidence="3">
    <location>
        <begin position="298"/>
        <end position="309"/>
    </location>
</feature>
<sequence length="347" mass="40320">MFVGAWKNLDPLPDLQGLQSFRMSMNSLEIVQGGTFERAPNLMSLDLSMNRIRKVYKHAIDGDAFKNLAMLRYNELNTLPENLKNVFPNAKQVLLDENMFVCDRNLLWLHDWMTNSEVSFHQYEKPTCREPESLKGREIESLARNEFTEVVQTQQARQQQASISEPDAQAVQTADDQQQEHKETQQRQEQQGQDQHQFQRLETVAPPVVQQRPTNMGGTRVIIKPPSGDRGTSSSNAERSSYSKLARQAARKAERDRKRREREEKRRLKRQRNKKRNTDASRTKRKVRNKKGKKGRKCEKDEDGNVVKCERKKKRNRCQTLEDGTVRCKKRKGKGKKNAVEGEKDVQ</sequence>
<feature type="compositionally biased region" description="Low complexity" evidence="3">
    <location>
        <begin position="152"/>
        <end position="176"/>
    </location>
</feature>
<feature type="compositionally biased region" description="Low complexity" evidence="3">
    <location>
        <begin position="187"/>
        <end position="198"/>
    </location>
</feature>
<name>A0ABY7F3B2_MYAAR</name>
<evidence type="ECO:0000256" key="1">
    <source>
        <dbReference type="ARBA" id="ARBA00022614"/>
    </source>
</evidence>
<protein>
    <submittedName>
        <fullName evidence="4">LGI1-like protein</fullName>
    </submittedName>
</protein>
<dbReference type="SUPFAM" id="SSF52058">
    <property type="entry name" value="L domain-like"/>
    <property type="match status" value="1"/>
</dbReference>
<dbReference type="Gene3D" id="3.80.10.10">
    <property type="entry name" value="Ribonuclease Inhibitor"/>
    <property type="match status" value="1"/>
</dbReference>
<evidence type="ECO:0000256" key="3">
    <source>
        <dbReference type="SAM" id="MobiDB-lite"/>
    </source>
</evidence>